<evidence type="ECO:0000313" key="2">
    <source>
        <dbReference type="Proteomes" id="UP000051677"/>
    </source>
</evidence>
<dbReference type="AlphaFoldDB" id="A0A0Q2UHW6"/>
<gene>
    <name evidence="1" type="ORF">AO501_26160</name>
</gene>
<evidence type="ECO:0000313" key="1">
    <source>
        <dbReference type="EMBL" id="KQH80352.1"/>
    </source>
</evidence>
<protein>
    <submittedName>
        <fullName evidence="1">Uncharacterized protein</fullName>
    </submittedName>
</protein>
<dbReference type="Proteomes" id="UP000051677">
    <property type="component" value="Unassembled WGS sequence"/>
</dbReference>
<reference evidence="1 2" key="1">
    <citation type="submission" date="2015-10" db="EMBL/GenBank/DDBJ databases">
        <title>Mycobacterium gordonae draft genome assembly.</title>
        <authorList>
            <person name="Ustinova V."/>
            <person name="Smirnova T."/>
            <person name="Blagodatskikh K."/>
            <person name="Varlamov D."/>
            <person name="Larionova E."/>
            <person name="Chernousova L."/>
        </authorList>
    </citation>
    <scope>NUCLEOTIDE SEQUENCE [LARGE SCALE GENOMIC DNA]</scope>
    <source>
        <strain evidence="1 2">CTRI 14-8773</strain>
    </source>
</reference>
<proteinExistence type="predicted"/>
<accession>A0A0Q2UHW6</accession>
<comment type="caution">
    <text evidence="1">The sequence shown here is derived from an EMBL/GenBank/DDBJ whole genome shotgun (WGS) entry which is preliminary data.</text>
</comment>
<dbReference type="OrthoDB" id="4740444at2"/>
<dbReference type="RefSeq" id="WP_055576776.1">
    <property type="nucleotide sequence ID" value="NZ_LKTM01000028.1"/>
</dbReference>
<name>A0A0Q2UHW6_MYCGO</name>
<sequence length="102" mass="11573">MADSEEQIVSEPLVIECSRDGAVLVEVGCSGEQVRVQLEPEALAWPMEVLADRIVRLYRVAMMRARADHWLSENYGLMGIPRSNAWPTHAEVDEFRRSAIDF</sequence>
<organism evidence="1 2">
    <name type="scientific">Mycobacterium gordonae</name>
    <dbReference type="NCBI Taxonomy" id="1778"/>
    <lineage>
        <taxon>Bacteria</taxon>
        <taxon>Bacillati</taxon>
        <taxon>Actinomycetota</taxon>
        <taxon>Actinomycetes</taxon>
        <taxon>Mycobacteriales</taxon>
        <taxon>Mycobacteriaceae</taxon>
        <taxon>Mycobacterium</taxon>
    </lineage>
</organism>
<dbReference type="EMBL" id="LKTM01000028">
    <property type="protein sequence ID" value="KQH80352.1"/>
    <property type="molecule type" value="Genomic_DNA"/>
</dbReference>